<accession>A0ACC0GZU7</accession>
<dbReference type="EMBL" id="CM045764">
    <property type="protein sequence ID" value="KAI8006249.1"/>
    <property type="molecule type" value="Genomic_DNA"/>
</dbReference>
<organism evidence="1 2">
    <name type="scientific">Camellia lanceoleosa</name>
    <dbReference type="NCBI Taxonomy" id="1840588"/>
    <lineage>
        <taxon>Eukaryota</taxon>
        <taxon>Viridiplantae</taxon>
        <taxon>Streptophyta</taxon>
        <taxon>Embryophyta</taxon>
        <taxon>Tracheophyta</taxon>
        <taxon>Spermatophyta</taxon>
        <taxon>Magnoliopsida</taxon>
        <taxon>eudicotyledons</taxon>
        <taxon>Gunneridae</taxon>
        <taxon>Pentapetalae</taxon>
        <taxon>asterids</taxon>
        <taxon>Ericales</taxon>
        <taxon>Theaceae</taxon>
        <taxon>Camellia</taxon>
    </lineage>
</organism>
<evidence type="ECO:0000313" key="1">
    <source>
        <dbReference type="EMBL" id="KAI8006249.1"/>
    </source>
</evidence>
<protein>
    <submittedName>
        <fullName evidence="1">Protein GPR107</fullName>
    </submittedName>
</protein>
<sequence>MKNPNSLHNHQQILWLLLVSILISNISFCACEIKNTRIIDDARPMILFERFGFAQDGHVAISIKDVSWKSKHHNAKLDPTSMGFFLVRDISFPRILNESEYTEGFCVLSSQFVKLIFRLDKLAGGLTYNGSVAIEEPDKYNLIFGNCQPEFEVTMNVHTEMYNVRNDGTKDFLPAGQTLMPKLYFLLFLIYTIFLGTWIFICIKQRSTVDRIHLIMCALLLFKALKLICASEDKMYITKTGTPHGWDVAFYVFGFFKGVILFTVIVLIGTGWSFLKPYLQEREKKVLMVIIPLQVLENVASVVINETGPAMKDWLMWTQLFLIFDVACCCAVLFPIIWSIKSLREASKTDGKAARNLEKLTLFKQFYIVVILFLYFTRVMVPGIGTVVSYRYEWVAIAAAEGGSLAFYLFIFYKFQPIEKNPYLVIDDKEEANAGQILEADDSFDL</sequence>
<reference evidence="1 2" key="1">
    <citation type="journal article" date="2022" name="Plant J.">
        <title>Chromosome-level genome of Camellia lanceoleosa provides a valuable resource for understanding genome evolution and self-incompatibility.</title>
        <authorList>
            <person name="Gong W."/>
            <person name="Xiao S."/>
            <person name="Wang L."/>
            <person name="Liao Z."/>
            <person name="Chang Y."/>
            <person name="Mo W."/>
            <person name="Hu G."/>
            <person name="Li W."/>
            <person name="Zhao G."/>
            <person name="Zhu H."/>
            <person name="Hu X."/>
            <person name="Ji K."/>
            <person name="Xiang X."/>
            <person name="Song Q."/>
            <person name="Yuan D."/>
            <person name="Jin S."/>
            <person name="Zhang L."/>
        </authorList>
    </citation>
    <scope>NUCLEOTIDE SEQUENCE [LARGE SCALE GENOMIC DNA]</scope>
    <source>
        <strain evidence="1">SQ_2022a</strain>
    </source>
</reference>
<evidence type="ECO:0000313" key="2">
    <source>
        <dbReference type="Proteomes" id="UP001060215"/>
    </source>
</evidence>
<name>A0ACC0GZU7_9ERIC</name>
<dbReference type="Proteomes" id="UP001060215">
    <property type="component" value="Chromosome 7"/>
</dbReference>
<proteinExistence type="predicted"/>
<keyword evidence="2" id="KW-1185">Reference proteome</keyword>
<gene>
    <name evidence="1" type="ORF">LOK49_LG07G01736</name>
</gene>
<comment type="caution">
    <text evidence="1">The sequence shown here is derived from an EMBL/GenBank/DDBJ whole genome shotgun (WGS) entry which is preliminary data.</text>
</comment>